<organism evidence="1 2">
    <name type="scientific">Oesophagostomum dentatum</name>
    <name type="common">Nodular worm</name>
    <dbReference type="NCBI Taxonomy" id="61180"/>
    <lineage>
        <taxon>Eukaryota</taxon>
        <taxon>Metazoa</taxon>
        <taxon>Ecdysozoa</taxon>
        <taxon>Nematoda</taxon>
        <taxon>Chromadorea</taxon>
        <taxon>Rhabditida</taxon>
        <taxon>Rhabditina</taxon>
        <taxon>Rhabditomorpha</taxon>
        <taxon>Strongyloidea</taxon>
        <taxon>Strongylidae</taxon>
        <taxon>Oesophagostomum</taxon>
    </lineage>
</organism>
<evidence type="ECO:0000313" key="1">
    <source>
        <dbReference type="EMBL" id="KHJ88444.1"/>
    </source>
</evidence>
<sequence length="57" mass="6633">MSFHGVISIAHEKALTNFCIAIRLVVQRFQKLTQRTLSCSMRKNVILFWQVCLILIL</sequence>
<protein>
    <submittedName>
        <fullName evidence="1">Uncharacterized protein</fullName>
    </submittedName>
</protein>
<reference evidence="1 2" key="1">
    <citation type="submission" date="2014-03" db="EMBL/GenBank/DDBJ databases">
        <title>Draft genome of the hookworm Oesophagostomum dentatum.</title>
        <authorList>
            <person name="Mitreva M."/>
        </authorList>
    </citation>
    <scope>NUCLEOTIDE SEQUENCE [LARGE SCALE GENOMIC DNA]</scope>
    <source>
        <strain evidence="1 2">OD-Hann</strain>
    </source>
</reference>
<accession>A0A0B1SU01</accession>
<evidence type="ECO:0000313" key="2">
    <source>
        <dbReference type="Proteomes" id="UP000053660"/>
    </source>
</evidence>
<gene>
    <name evidence="1" type="ORF">OESDEN_11761</name>
</gene>
<name>A0A0B1SU01_OESDE</name>
<dbReference type="EMBL" id="KN555802">
    <property type="protein sequence ID" value="KHJ88444.1"/>
    <property type="molecule type" value="Genomic_DNA"/>
</dbReference>
<dbReference type="Proteomes" id="UP000053660">
    <property type="component" value="Unassembled WGS sequence"/>
</dbReference>
<proteinExistence type="predicted"/>
<keyword evidence="2" id="KW-1185">Reference proteome</keyword>
<dbReference type="AlphaFoldDB" id="A0A0B1SU01"/>